<dbReference type="InParanoid" id="E4UYT6"/>
<accession>E4UYT6</accession>
<feature type="region of interest" description="Disordered" evidence="2">
    <location>
        <begin position="1"/>
        <end position="20"/>
    </location>
</feature>
<keyword evidence="1" id="KW-0862">Zinc</keyword>
<keyword evidence="1" id="KW-0479">Metal-binding</keyword>
<dbReference type="eggNOG" id="ENOG502RQ0I">
    <property type="taxonomic scope" value="Eukaryota"/>
</dbReference>
<dbReference type="PROSITE" id="PS50157">
    <property type="entry name" value="ZINC_FINGER_C2H2_2"/>
    <property type="match status" value="1"/>
</dbReference>
<evidence type="ECO:0000256" key="2">
    <source>
        <dbReference type="SAM" id="MobiDB-lite"/>
    </source>
</evidence>
<dbReference type="AlphaFoldDB" id="E4UYT6"/>
<evidence type="ECO:0000313" key="4">
    <source>
        <dbReference type="EMBL" id="EFR03266.1"/>
    </source>
</evidence>
<keyword evidence="5" id="KW-1185">Reference proteome</keyword>
<feature type="region of interest" description="Disordered" evidence="2">
    <location>
        <begin position="109"/>
        <end position="147"/>
    </location>
</feature>
<reference evidence="5" key="1">
    <citation type="journal article" date="2012" name="MBio">
        <title>Comparative genome analysis of Trichophyton rubrum and related dermatophytes reveals candidate genes involved in infection.</title>
        <authorList>
            <person name="Martinez D.A."/>
            <person name="Oliver B.G."/>
            <person name="Graeser Y."/>
            <person name="Goldberg J.M."/>
            <person name="Li W."/>
            <person name="Martinez-Rossi N.M."/>
            <person name="Monod M."/>
            <person name="Shelest E."/>
            <person name="Barton R.C."/>
            <person name="Birch E."/>
            <person name="Brakhage A.A."/>
            <person name="Chen Z."/>
            <person name="Gurr S.J."/>
            <person name="Heiman D."/>
            <person name="Heitman J."/>
            <person name="Kosti I."/>
            <person name="Rossi A."/>
            <person name="Saif S."/>
            <person name="Samalova M."/>
            <person name="Saunders C.W."/>
            <person name="Shea T."/>
            <person name="Summerbell R.C."/>
            <person name="Xu J."/>
            <person name="Young S."/>
            <person name="Zeng Q."/>
            <person name="Birren B.W."/>
            <person name="Cuomo C.A."/>
            <person name="White T.C."/>
        </authorList>
    </citation>
    <scope>NUCLEOTIDE SEQUENCE [LARGE SCALE GENOMIC DNA]</scope>
    <source>
        <strain evidence="5">ATCC MYA-4604 / CBS 118893</strain>
    </source>
</reference>
<feature type="domain" description="C2H2-type" evidence="3">
    <location>
        <begin position="24"/>
        <end position="47"/>
    </location>
</feature>
<dbReference type="GeneID" id="10026974"/>
<evidence type="ECO:0000313" key="5">
    <source>
        <dbReference type="Proteomes" id="UP000002669"/>
    </source>
</evidence>
<organism evidence="5">
    <name type="scientific">Arthroderma gypseum (strain ATCC MYA-4604 / CBS 118893)</name>
    <name type="common">Microsporum gypseum</name>
    <dbReference type="NCBI Taxonomy" id="535722"/>
    <lineage>
        <taxon>Eukaryota</taxon>
        <taxon>Fungi</taxon>
        <taxon>Dikarya</taxon>
        <taxon>Ascomycota</taxon>
        <taxon>Pezizomycotina</taxon>
        <taxon>Eurotiomycetes</taxon>
        <taxon>Eurotiomycetidae</taxon>
        <taxon>Onygenales</taxon>
        <taxon>Arthrodermataceae</taxon>
        <taxon>Nannizzia</taxon>
    </lineage>
</organism>
<feature type="region of interest" description="Disordered" evidence="2">
    <location>
        <begin position="41"/>
        <end position="74"/>
    </location>
</feature>
<dbReference type="EMBL" id="DS989826">
    <property type="protein sequence ID" value="EFR03266.1"/>
    <property type="molecule type" value="Genomic_DNA"/>
</dbReference>
<proteinExistence type="predicted"/>
<evidence type="ECO:0000259" key="3">
    <source>
        <dbReference type="PROSITE" id="PS50157"/>
    </source>
</evidence>
<gene>
    <name evidence="4" type="ORF">MGYG_06268</name>
</gene>
<feature type="compositionally biased region" description="Polar residues" evidence="2">
    <location>
        <begin position="61"/>
        <end position="74"/>
    </location>
</feature>
<dbReference type="Proteomes" id="UP000002669">
    <property type="component" value="Unassembled WGS sequence"/>
</dbReference>
<evidence type="ECO:0000256" key="1">
    <source>
        <dbReference type="PROSITE-ProRule" id="PRU00042"/>
    </source>
</evidence>
<dbReference type="HOGENOM" id="CLU_1767619_0_0_1"/>
<dbReference type="InterPro" id="IPR013087">
    <property type="entry name" value="Znf_C2H2_type"/>
</dbReference>
<keyword evidence="1" id="KW-0863">Zinc-finger</keyword>
<name>E4UYT6_ARTGP</name>
<dbReference type="GO" id="GO:0008270">
    <property type="term" value="F:zinc ion binding"/>
    <property type="evidence" value="ECO:0007669"/>
    <property type="project" value="UniProtKB-KW"/>
</dbReference>
<dbReference type="VEuPathDB" id="FungiDB:MGYG_06268"/>
<dbReference type="RefSeq" id="XP_003171720.1">
    <property type="nucleotide sequence ID" value="XM_003171672.1"/>
</dbReference>
<feature type="compositionally biased region" description="Polar residues" evidence="2">
    <location>
        <begin position="119"/>
        <end position="128"/>
    </location>
</feature>
<dbReference type="PROSITE" id="PS00028">
    <property type="entry name" value="ZINC_FINGER_C2H2_1"/>
    <property type="match status" value="1"/>
</dbReference>
<sequence>MSRNIPPGRPSSATWQCPGKGKSFPCFECCRAFNDRGELTSHVRSAHPVPPSSRKKRPATAVTSSQVSSLSNQENLPVGATIETLSHGHPVTVAAQALANISGLVNRQRTPGMAASDGEYNSTQAQHKQTSSDGTDGGTQGVCLRSL</sequence>
<protein>
    <recommendedName>
        <fullName evidence="3">C2H2-type domain-containing protein</fullName>
    </recommendedName>
</protein>
<dbReference type="OrthoDB" id="40579at2759"/>